<dbReference type="EMBL" id="BMYI01000048">
    <property type="protein sequence ID" value="GHC41973.1"/>
    <property type="molecule type" value="Genomic_DNA"/>
</dbReference>
<feature type="transmembrane region" description="Helical" evidence="1">
    <location>
        <begin position="6"/>
        <end position="24"/>
    </location>
</feature>
<proteinExistence type="predicted"/>
<evidence type="ECO:0000256" key="1">
    <source>
        <dbReference type="SAM" id="Phobius"/>
    </source>
</evidence>
<comment type="caution">
    <text evidence="2">The sequence shown here is derived from an EMBL/GenBank/DDBJ whole genome shotgun (WGS) entry which is preliminary data.</text>
</comment>
<organism evidence="2 3">
    <name type="scientific">Gemmobacter nanjingensis</name>
    <dbReference type="NCBI Taxonomy" id="488454"/>
    <lineage>
        <taxon>Bacteria</taxon>
        <taxon>Pseudomonadati</taxon>
        <taxon>Pseudomonadota</taxon>
        <taxon>Alphaproteobacteria</taxon>
        <taxon>Rhodobacterales</taxon>
        <taxon>Paracoccaceae</taxon>
        <taxon>Gemmobacter</taxon>
    </lineage>
</organism>
<evidence type="ECO:0000313" key="2">
    <source>
        <dbReference type="EMBL" id="GHC41973.1"/>
    </source>
</evidence>
<evidence type="ECO:0000313" key="3">
    <source>
        <dbReference type="Proteomes" id="UP000658305"/>
    </source>
</evidence>
<protein>
    <recommendedName>
        <fullName evidence="4">Phospholipase_D-nuclease N-terminal</fullName>
    </recommendedName>
</protein>
<accession>A0ABQ3FUF3</accession>
<gene>
    <name evidence="2" type="ORF">GCM10007291_49850</name>
</gene>
<keyword evidence="1" id="KW-1133">Transmembrane helix</keyword>
<reference evidence="3" key="1">
    <citation type="journal article" date="2019" name="Int. J. Syst. Evol. Microbiol.">
        <title>The Global Catalogue of Microorganisms (GCM) 10K type strain sequencing project: providing services to taxonomists for standard genome sequencing and annotation.</title>
        <authorList>
            <consortium name="The Broad Institute Genomics Platform"/>
            <consortium name="The Broad Institute Genome Sequencing Center for Infectious Disease"/>
            <person name="Wu L."/>
            <person name="Ma J."/>
        </authorList>
    </citation>
    <scope>NUCLEOTIDE SEQUENCE [LARGE SCALE GENOMIC DNA]</scope>
    <source>
        <strain evidence="3">KCTC 23298</strain>
    </source>
</reference>
<evidence type="ECO:0008006" key="4">
    <source>
        <dbReference type="Google" id="ProtNLM"/>
    </source>
</evidence>
<keyword evidence="3" id="KW-1185">Reference proteome</keyword>
<dbReference type="RefSeq" id="WP_189383102.1">
    <property type="nucleotide sequence ID" value="NZ_BMYI01000048.1"/>
</dbReference>
<keyword evidence="1" id="KW-0472">Membrane</keyword>
<name>A0ABQ3FUF3_9RHOB</name>
<feature type="transmembrane region" description="Helical" evidence="1">
    <location>
        <begin position="36"/>
        <end position="62"/>
    </location>
</feature>
<sequence>MNSFAGGVIVVLLLIFNVWFYFFVPASMATERGRSPVAWVIVGLLLTPVVAIIALVVLGGTAGTPPSGLRKS</sequence>
<dbReference type="Proteomes" id="UP000658305">
    <property type="component" value="Unassembled WGS sequence"/>
</dbReference>
<keyword evidence="1" id="KW-0812">Transmembrane</keyword>